<dbReference type="PANTHER" id="PTHR35176:SF6">
    <property type="entry name" value="HEME OXYGENASE HI_0854-RELATED"/>
    <property type="match status" value="1"/>
</dbReference>
<keyword evidence="1" id="KW-0560">Oxidoreductase</keyword>
<gene>
    <name evidence="3" type="ORF">GCM10023203_46470</name>
</gene>
<dbReference type="Proteomes" id="UP001500457">
    <property type="component" value="Unassembled WGS sequence"/>
</dbReference>
<dbReference type="Pfam" id="PF01243">
    <property type="entry name" value="PNPOx_N"/>
    <property type="match status" value="1"/>
</dbReference>
<evidence type="ECO:0000256" key="1">
    <source>
        <dbReference type="ARBA" id="ARBA00023002"/>
    </source>
</evidence>
<reference evidence="4" key="1">
    <citation type="journal article" date="2019" name="Int. J. Syst. Evol. Microbiol.">
        <title>The Global Catalogue of Microorganisms (GCM) 10K type strain sequencing project: providing services to taxonomists for standard genome sequencing and annotation.</title>
        <authorList>
            <consortium name="The Broad Institute Genomics Platform"/>
            <consortium name="The Broad Institute Genome Sequencing Center for Infectious Disease"/>
            <person name="Wu L."/>
            <person name="Ma J."/>
        </authorList>
    </citation>
    <scope>NUCLEOTIDE SEQUENCE [LARGE SCALE GENOMIC DNA]</scope>
    <source>
        <strain evidence="4">JCM 17983</strain>
    </source>
</reference>
<evidence type="ECO:0000259" key="2">
    <source>
        <dbReference type="Pfam" id="PF01243"/>
    </source>
</evidence>
<dbReference type="InterPro" id="IPR012349">
    <property type="entry name" value="Split_barrel_FMN-bd"/>
</dbReference>
<sequence length="165" mass="18633">MRCMALWTDFAAAAPRIAEVFTRRHAATGYLCMLGTLRPDGFPRISPMEPRFLEGDLWLVGMPDTAKFADLRADPRFALHTATTDTRVTEGDAKLWGRVEDVRDEALHQRFAEAVYEEIGLDLRGQRFDQFLRADIVGAASVAVGEHMDVTTWREGRAETVVRKH</sequence>
<dbReference type="EMBL" id="BAABHQ010000016">
    <property type="protein sequence ID" value="GAA4888167.1"/>
    <property type="molecule type" value="Genomic_DNA"/>
</dbReference>
<proteinExistence type="predicted"/>
<dbReference type="Gene3D" id="2.30.110.10">
    <property type="entry name" value="Electron Transport, Fmn-binding Protein, Chain A"/>
    <property type="match status" value="1"/>
</dbReference>
<keyword evidence="4" id="KW-1185">Reference proteome</keyword>
<dbReference type="PANTHER" id="PTHR35176">
    <property type="entry name" value="HEME OXYGENASE HI_0854-RELATED"/>
    <property type="match status" value="1"/>
</dbReference>
<comment type="caution">
    <text evidence="3">The sequence shown here is derived from an EMBL/GenBank/DDBJ whole genome shotgun (WGS) entry which is preliminary data.</text>
</comment>
<organism evidence="3 4">
    <name type="scientific">Actinomycetospora straminea</name>
    <dbReference type="NCBI Taxonomy" id="663607"/>
    <lineage>
        <taxon>Bacteria</taxon>
        <taxon>Bacillati</taxon>
        <taxon>Actinomycetota</taxon>
        <taxon>Actinomycetes</taxon>
        <taxon>Pseudonocardiales</taxon>
        <taxon>Pseudonocardiaceae</taxon>
        <taxon>Actinomycetospora</taxon>
    </lineage>
</organism>
<protein>
    <submittedName>
        <fullName evidence="3">Pyridoxamine 5'-phosphate oxidase family protein</fullName>
    </submittedName>
</protein>
<name>A0ABP9EXC7_9PSEU</name>
<evidence type="ECO:0000313" key="3">
    <source>
        <dbReference type="EMBL" id="GAA4888167.1"/>
    </source>
</evidence>
<accession>A0ABP9EXC7</accession>
<evidence type="ECO:0000313" key="4">
    <source>
        <dbReference type="Proteomes" id="UP001500457"/>
    </source>
</evidence>
<dbReference type="SUPFAM" id="SSF50475">
    <property type="entry name" value="FMN-binding split barrel"/>
    <property type="match status" value="1"/>
</dbReference>
<dbReference type="InterPro" id="IPR011576">
    <property type="entry name" value="Pyridox_Oxase_N"/>
</dbReference>
<feature type="domain" description="Pyridoxamine 5'-phosphate oxidase N-terminal" evidence="2">
    <location>
        <begin position="30"/>
        <end position="120"/>
    </location>
</feature>
<dbReference type="InterPro" id="IPR052019">
    <property type="entry name" value="F420H2_bilvrd_red/Heme_oxyg"/>
</dbReference>